<sequence length="509" mass="57228">MDGHSPKYRTTKPVPYNLNERIRGALEESLYAQAIECLGGAISPGVSTPSPPAALIPPHTHIRLITTLISHPYLTSQLPKNEPTPTAPIDAFLLLRRALKLIGPLNTDFAAAWVFEDTRVRGRRTKKERDRDNSPAANTTTDDHLAGELAEGESLFAVAEDVWAIVGWGFTCSVLHPTRWKWWKLQLEILLDVLEADWEDRQATCEQTCNSDALKNALVVKMLPDTKGSAGYKKVIRAILANGTGSNLDRCNPIYKDELSTKRPKKNNMGSLNSSFIDDDQNEPETTPSATSKSPSEDIEMADDPPDIEDDDIGVACEWGGMEAFILRQRFLSLLSSVSYRRCYIDIDDLYREYKDIILRFPPSSFMLFTSTFISTQPNYRAALNQLILDTIISSKAPMPKRNETDDLTIEKLMNRYLPWPANTTSVSDNAKVAMLLESLIRLLVTEAELVWSAELELAVEKGIEERRKKATGDRRINKEKEKEARFALEDAEGRLRAMIAFLKKRADK</sequence>
<organism evidence="2 3">
    <name type="scientific">Morchella conica CCBAS932</name>
    <dbReference type="NCBI Taxonomy" id="1392247"/>
    <lineage>
        <taxon>Eukaryota</taxon>
        <taxon>Fungi</taxon>
        <taxon>Dikarya</taxon>
        <taxon>Ascomycota</taxon>
        <taxon>Pezizomycotina</taxon>
        <taxon>Pezizomycetes</taxon>
        <taxon>Pezizales</taxon>
        <taxon>Morchellaceae</taxon>
        <taxon>Morchella</taxon>
    </lineage>
</organism>
<evidence type="ECO:0000256" key="1">
    <source>
        <dbReference type="SAM" id="MobiDB-lite"/>
    </source>
</evidence>
<evidence type="ECO:0000313" key="2">
    <source>
        <dbReference type="EMBL" id="RPB17071.1"/>
    </source>
</evidence>
<dbReference type="OrthoDB" id="5411773at2759"/>
<dbReference type="EMBL" id="ML119107">
    <property type="protein sequence ID" value="RPB17071.1"/>
    <property type="molecule type" value="Genomic_DNA"/>
</dbReference>
<keyword evidence="3" id="KW-1185">Reference proteome</keyword>
<proteinExistence type="predicted"/>
<dbReference type="InParanoid" id="A0A3N4L8W6"/>
<reference evidence="2 3" key="1">
    <citation type="journal article" date="2018" name="Nat. Ecol. Evol.">
        <title>Pezizomycetes genomes reveal the molecular basis of ectomycorrhizal truffle lifestyle.</title>
        <authorList>
            <person name="Murat C."/>
            <person name="Payen T."/>
            <person name="Noel B."/>
            <person name="Kuo A."/>
            <person name="Morin E."/>
            <person name="Chen J."/>
            <person name="Kohler A."/>
            <person name="Krizsan K."/>
            <person name="Balestrini R."/>
            <person name="Da Silva C."/>
            <person name="Montanini B."/>
            <person name="Hainaut M."/>
            <person name="Levati E."/>
            <person name="Barry K.W."/>
            <person name="Belfiori B."/>
            <person name="Cichocki N."/>
            <person name="Clum A."/>
            <person name="Dockter R.B."/>
            <person name="Fauchery L."/>
            <person name="Guy J."/>
            <person name="Iotti M."/>
            <person name="Le Tacon F."/>
            <person name="Lindquist E.A."/>
            <person name="Lipzen A."/>
            <person name="Malagnac F."/>
            <person name="Mello A."/>
            <person name="Molinier V."/>
            <person name="Miyauchi S."/>
            <person name="Poulain J."/>
            <person name="Riccioni C."/>
            <person name="Rubini A."/>
            <person name="Sitrit Y."/>
            <person name="Splivallo R."/>
            <person name="Traeger S."/>
            <person name="Wang M."/>
            <person name="Zifcakova L."/>
            <person name="Wipf D."/>
            <person name="Zambonelli A."/>
            <person name="Paolocci F."/>
            <person name="Nowrousian M."/>
            <person name="Ottonello S."/>
            <person name="Baldrian P."/>
            <person name="Spatafora J.W."/>
            <person name="Henrissat B."/>
            <person name="Nagy L.G."/>
            <person name="Aury J.M."/>
            <person name="Wincker P."/>
            <person name="Grigoriev I.V."/>
            <person name="Bonfante P."/>
            <person name="Martin F.M."/>
        </authorList>
    </citation>
    <scope>NUCLEOTIDE SEQUENCE [LARGE SCALE GENOMIC DNA]</scope>
    <source>
        <strain evidence="2 3">CCBAS932</strain>
    </source>
</reference>
<feature type="compositionally biased region" description="Polar residues" evidence="1">
    <location>
        <begin position="284"/>
        <end position="294"/>
    </location>
</feature>
<evidence type="ECO:0000313" key="3">
    <source>
        <dbReference type="Proteomes" id="UP000277580"/>
    </source>
</evidence>
<dbReference type="STRING" id="1392247.A0A3N4L8W6"/>
<dbReference type="Proteomes" id="UP000277580">
    <property type="component" value="Unassembled WGS sequence"/>
</dbReference>
<dbReference type="AlphaFoldDB" id="A0A3N4L8W6"/>
<gene>
    <name evidence="2" type="ORF">P167DRAFT_499819</name>
</gene>
<accession>A0A3N4L8W6</accession>
<feature type="region of interest" description="Disordered" evidence="1">
    <location>
        <begin position="123"/>
        <end position="143"/>
    </location>
</feature>
<name>A0A3N4L8W6_9PEZI</name>
<feature type="region of interest" description="Disordered" evidence="1">
    <location>
        <begin position="260"/>
        <end position="307"/>
    </location>
</feature>
<protein>
    <submittedName>
        <fullName evidence="2">Uncharacterized protein</fullName>
    </submittedName>
</protein>
<feature type="compositionally biased region" description="Acidic residues" evidence="1">
    <location>
        <begin position="297"/>
        <end position="307"/>
    </location>
</feature>